<dbReference type="GeneTree" id="ENSGT00940000156940"/>
<dbReference type="SUPFAM" id="SSF89009">
    <property type="entry name" value="GAT-like domain"/>
    <property type="match status" value="1"/>
</dbReference>
<dbReference type="Gene3D" id="1.25.40.90">
    <property type="match status" value="1"/>
</dbReference>
<dbReference type="Proteomes" id="UP000314982">
    <property type="component" value="Unassembled WGS sequence"/>
</dbReference>
<evidence type="ECO:0000259" key="5">
    <source>
        <dbReference type="PROSITE" id="PS50179"/>
    </source>
</evidence>
<dbReference type="PANTHER" id="PTHR13856:SF31">
    <property type="entry name" value="TOM1-LIKE PROTEIN 2"/>
    <property type="match status" value="1"/>
</dbReference>
<dbReference type="Gene3D" id="1.20.58.160">
    <property type="match status" value="1"/>
</dbReference>
<dbReference type="GO" id="GO:0005768">
    <property type="term" value="C:endosome"/>
    <property type="evidence" value="ECO:0007669"/>
    <property type="project" value="TreeGrafter"/>
</dbReference>
<reference evidence="7" key="3">
    <citation type="submission" date="2025-09" db="UniProtKB">
        <authorList>
            <consortium name="Ensembl"/>
        </authorList>
    </citation>
    <scope>IDENTIFICATION</scope>
</reference>
<dbReference type="FunFam" id="1.20.58.160:FF:000001">
    <property type="entry name" value="TOM1-like protein 2 isoform X1"/>
    <property type="match status" value="1"/>
</dbReference>
<evidence type="ECO:0000256" key="3">
    <source>
        <dbReference type="ARBA" id="ARBA00022927"/>
    </source>
</evidence>
<proteinExistence type="inferred from homology"/>
<keyword evidence="3" id="KW-0653">Protein transport</keyword>
<dbReference type="SUPFAM" id="SSF48464">
    <property type="entry name" value="ENTH/VHS domain"/>
    <property type="match status" value="1"/>
</dbReference>
<dbReference type="Ensembl" id="ENSHHUT00000032111.1">
    <property type="protein sequence ID" value="ENSHHUP00000030830.1"/>
    <property type="gene ID" value="ENSHHUG00000019617.1"/>
</dbReference>
<evidence type="ECO:0000256" key="1">
    <source>
        <dbReference type="ARBA" id="ARBA00007708"/>
    </source>
</evidence>
<feature type="region of interest" description="Disordered" evidence="4">
    <location>
        <begin position="201"/>
        <end position="262"/>
    </location>
</feature>
<dbReference type="GO" id="GO:0015031">
    <property type="term" value="P:protein transport"/>
    <property type="evidence" value="ECO:0007669"/>
    <property type="project" value="UniProtKB-KW"/>
</dbReference>
<evidence type="ECO:0000259" key="6">
    <source>
        <dbReference type="PROSITE" id="PS50909"/>
    </source>
</evidence>
<dbReference type="PROSITE" id="PS50909">
    <property type="entry name" value="GAT"/>
    <property type="match status" value="1"/>
</dbReference>
<dbReference type="Pfam" id="PF03127">
    <property type="entry name" value="GAT"/>
    <property type="match status" value="1"/>
</dbReference>
<feature type="compositionally biased region" description="Polar residues" evidence="4">
    <location>
        <begin position="237"/>
        <end position="262"/>
    </location>
</feature>
<comment type="similarity">
    <text evidence="1">Belongs to the TOM1 family.</text>
</comment>
<evidence type="ECO:0000256" key="2">
    <source>
        <dbReference type="ARBA" id="ARBA00022448"/>
    </source>
</evidence>
<dbReference type="GO" id="GO:0030276">
    <property type="term" value="F:clathrin binding"/>
    <property type="evidence" value="ECO:0007669"/>
    <property type="project" value="TreeGrafter"/>
</dbReference>
<dbReference type="PROSITE" id="PS50179">
    <property type="entry name" value="VHS"/>
    <property type="match status" value="1"/>
</dbReference>
<dbReference type="GO" id="GO:0043130">
    <property type="term" value="F:ubiquitin binding"/>
    <property type="evidence" value="ECO:0007669"/>
    <property type="project" value="InterPro"/>
</dbReference>
<dbReference type="InterPro" id="IPR002014">
    <property type="entry name" value="VHS_dom"/>
</dbReference>
<dbReference type="PANTHER" id="PTHR13856">
    <property type="entry name" value="VHS DOMAIN CONTAINING PROTEIN FAMILY"/>
    <property type="match status" value="1"/>
</dbReference>
<evidence type="ECO:0000256" key="4">
    <source>
        <dbReference type="SAM" id="MobiDB-lite"/>
    </source>
</evidence>
<organism evidence="7 8">
    <name type="scientific">Hucho hucho</name>
    <name type="common">huchen</name>
    <dbReference type="NCBI Taxonomy" id="62062"/>
    <lineage>
        <taxon>Eukaryota</taxon>
        <taxon>Metazoa</taxon>
        <taxon>Chordata</taxon>
        <taxon>Craniata</taxon>
        <taxon>Vertebrata</taxon>
        <taxon>Euteleostomi</taxon>
        <taxon>Actinopterygii</taxon>
        <taxon>Neopterygii</taxon>
        <taxon>Teleostei</taxon>
        <taxon>Protacanthopterygii</taxon>
        <taxon>Salmoniformes</taxon>
        <taxon>Salmonidae</taxon>
        <taxon>Salmoninae</taxon>
        <taxon>Hucho</taxon>
    </lineage>
</organism>
<evidence type="ECO:0000313" key="7">
    <source>
        <dbReference type="Ensembl" id="ENSHHUP00000030830.1"/>
    </source>
</evidence>
<dbReference type="InterPro" id="IPR027429">
    <property type="entry name" value="TOM1L2_VHS_dom"/>
</dbReference>
<dbReference type="InterPro" id="IPR008942">
    <property type="entry name" value="ENTH_VHS"/>
</dbReference>
<evidence type="ECO:0000313" key="8">
    <source>
        <dbReference type="Proteomes" id="UP000314982"/>
    </source>
</evidence>
<protein>
    <submittedName>
        <fullName evidence="7">Target of myb1 like 2 membrane trafficking protein</fullName>
    </submittedName>
</protein>
<dbReference type="GO" id="GO:0007165">
    <property type="term" value="P:signal transduction"/>
    <property type="evidence" value="ECO:0007669"/>
    <property type="project" value="TreeGrafter"/>
</dbReference>
<dbReference type="InterPro" id="IPR004152">
    <property type="entry name" value="GAT_dom"/>
</dbReference>
<dbReference type="GO" id="GO:0035091">
    <property type="term" value="F:phosphatidylinositol binding"/>
    <property type="evidence" value="ECO:0007669"/>
    <property type="project" value="InterPro"/>
</dbReference>
<keyword evidence="2" id="KW-0813">Transport</keyword>
<feature type="compositionally biased region" description="Pro residues" evidence="4">
    <location>
        <begin position="217"/>
        <end position="231"/>
    </location>
</feature>
<name>A0A4W5M0Q8_9TELE</name>
<dbReference type="SMART" id="SM00288">
    <property type="entry name" value="VHS"/>
    <property type="match status" value="1"/>
</dbReference>
<dbReference type="FunFam" id="1.25.40.90:FF:000003">
    <property type="entry name" value="TOM1-like protein 2 isoform X1"/>
    <property type="match status" value="1"/>
</dbReference>
<dbReference type="CDD" id="cd16996">
    <property type="entry name" value="VHS_Tom1L2"/>
    <property type="match status" value="1"/>
</dbReference>
<feature type="domain" description="GAT" evidence="6">
    <location>
        <begin position="265"/>
        <end position="353"/>
    </location>
</feature>
<accession>A0A4W5M0Q8</accession>
<reference evidence="7" key="2">
    <citation type="submission" date="2025-08" db="UniProtKB">
        <authorList>
            <consortium name="Ensembl"/>
        </authorList>
    </citation>
    <scope>IDENTIFICATION</scope>
</reference>
<dbReference type="CDD" id="cd14238">
    <property type="entry name" value="GAT_TM1L2"/>
    <property type="match status" value="1"/>
</dbReference>
<dbReference type="AlphaFoldDB" id="A0A4W5M0Q8"/>
<feature type="domain" description="VHS" evidence="5">
    <location>
        <begin position="55"/>
        <end position="187"/>
    </location>
</feature>
<keyword evidence="8" id="KW-1185">Reference proteome</keyword>
<dbReference type="GO" id="GO:0016020">
    <property type="term" value="C:membrane"/>
    <property type="evidence" value="ECO:0007669"/>
    <property type="project" value="TreeGrafter"/>
</dbReference>
<dbReference type="STRING" id="62062.ENSHHUP00000030830"/>
<dbReference type="Pfam" id="PF00790">
    <property type="entry name" value="VHS"/>
    <property type="match status" value="1"/>
</dbReference>
<sequence>METIDMLDAADCSTGGAYLCLSHELVTSYKLLLIKMEFLLGNPYSTPVGHCIERATDGSLQSEDWTLNMEICDIINETEDGPKDAIRAMKKRLNGNKNYREVMLALTVLETCVKNCGHRFHALITSRDFIDGVLVKIISPKNNPPTIVQDKVLALIQAWADAFRSSPDLTGVVQIYEELKRKGIEFPMSDLETLSPIHTPQRLLTGPEENQATAPPLAQPIPQPHQQPPPHAVSAQSFASSVPPTYSAPQVPNLGASRSINPSPEQICRLRSELDIVRGNTKVMSEMLTEMVPGQEDPSDHKLLQELNRTCRAMQQRIVELISCVSNEEVTEELLHVNDDLNNIFLRYDRYERYRSGRASQGINNGVLSEATEDNLIDLGPGSPAVVSNMVTSTATPPSFTVPAARPSSPASLASRLAGLDVGASVTSTLSSLPSCKPQDDFDMFAQTRTGALPLTTETLVTAPLEDLNAVGGIELPPTLEVRQQPAGGIPVGQSSVMDDIEEWLCTDVQGEEGEEGVTSEEFDKFLEERAKAAETVPSLPSPPSGDPGATNGAPKKKAERPEDALFT</sequence>
<dbReference type="InterPro" id="IPR038425">
    <property type="entry name" value="GAT_sf"/>
</dbReference>
<reference evidence="8" key="1">
    <citation type="submission" date="2018-06" db="EMBL/GenBank/DDBJ databases">
        <title>Genome assembly of Danube salmon.</title>
        <authorList>
            <person name="Macqueen D.J."/>
            <person name="Gundappa M.K."/>
        </authorList>
    </citation>
    <scope>NUCLEOTIDE SEQUENCE [LARGE SCALE GENOMIC DNA]</scope>
</reference>
<feature type="region of interest" description="Disordered" evidence="4">
    <location>
        <begin position="527"/>
        <end position="568"/>
    </location>
</feature>
<dbReference type="PIRSF" id="PIRSF036948">
    <property type="entry name" value="TOM1"/>
    <property type="match status" value="1"/>
</dbReference>
<dbReference type="InterPro" id="IPR014645">
    <property type="entry name" value="TOM1"/>
</dbReference>